<dbReference type="Gene3D" id="3.40.190.10">
    <property type="entry name" value="Periplasmic binding protein-like II"/>
    <property type="match status" value="1"/>
</dbReference>
<evidence type="ECO:0000256" key="1">
    <source>
        <dbReference type="ARBA" id="ARBA00006987"/>
    </source>
</evidence>
<dbReference type="Proteomes" id="UP000295030">
    <property type="component" value="Unassembled WGS sequence"/>
</dbReference>
<feature type="signal peptide" evidence="2">
    <location>
        <begin position="1"/>
        <end position="38"/>
    </location>
</feature>
<feature type="chain" id="PRO_5020804377" evidence="2">
    <location>
        <begin position="39"/>
        <end position="330"/>
    </location>
</feature>
<evidence type="ECO:0000313" key="4">
    <source>
        <dbReference type="Proteomes" id="UP000295030"/>
    </source>
</evidence>
<dbReference type="Pfam" id="PF03401">
    <property type="entry name" value="TctC"/>
    <property type="match status" value="1"/>
</dbReference>
<sequence>MPTIRSTRIQRSSPARAGLVASLALLAAAVGWSPAAKAFEPERDVTIVVTSSAGGGSDIITRVLADTITKLKLTKSNFLVENRTGGSGAVGYTYAAKRTEDPYLWTNIGVSFFTTPLLGQSPVSYKDFKPLAAVSEDPYIMVVKADSPLKTLADVKKAGRIVSGTTGIVSDPALLAKSLETAMGIKADIVPFGGDGEVVTALLGGHIQVQFGNPSEVLPMIKDGKVRAIAVSTKERIPALPDVPTIRESGYDVTITQLRGFVMPKDVPDEVVSYWAGIIKQALDSDLWKTNYLQRFDSVPLYLAGNDFQAEMDKRNADYKTLMTSLGLIK</sequence>
<dbReference type="CDD" id="cd07012">
    <property type="entry name" value="PBP2_Bug_TTT"/>
    <property type="match status" value="1"/>
</dbReference>
<reference evidence="3 4" key="1">
    <citation type="submission" date="2019-03" db="EMBL/GenBank/DDBJ databases">
        <title>Genomic Encyclopedia of Type Strains, Phase IV (KMG-IV): sequencing the most valuable type-strain genomes for metagenomic binning, comparative biology and taxonomic classification.</title>
        <authorList>
            <person name="Goeker M."/>
        </authorList>
    </citation>
    <scope>NUCLEOTIDE SEQUENCE [LARGE SCALE GENOMIC DNA]</scope>
    <source>
        <strain evidence="3 4">DSM 101</strain>
    </source>
</reference>
<name>A0A4R1HSD4_ANCAQ</name>
<organism evidence="3 4">
    <name type="scientific">Ancylobacter aquaticus</name>
    <dbReference type="NCBI Taxonomy" id="100"/>
    <lineage>
        <taxon>Bacteria</taxon>
        <taxon>Pseudomonadati</taxon>
        <taxon>Pseudomonadota</taxon>
        <taxon>Alphaproteobacteria</taxon>
        <taxon>Hyphomicrobiales</taxon>
        <taxon>Xanthobacteraceae</taxon>
        <taxon>Ancylobacter</taxon>
    </lineage>
</organism>
<dbReference type="OrthoDB" id="7246401at2"/>
<dbReference type="EMBL" id="SMFY01000003">
    <property type="protein sequence ID" value="TCK23470.1"/>
    <property type="molecule type" value="Genomic_DNA"/>
</dbReference>
<dbReference type="PANTHER" id="PTHR42928:SF5">
    <property type="entry name" value="BLR1237 PROTEIN"/>
    <property type="match status" value="1"/>
</dbReference>
<dbReference type="PANTHER" id="PTHR42928">
    <property type="entry name" value="TRICARBOXYLATE-BINDING PROTEIN"/>
    <property type="match status" value="1"/>
</dbReference>
<dbReference type="AlphaFoldDB" id="A0A4R1HSD4"/>
<dbReference type="InterPro" id="IPR005064">
    <property type="entry name" value="BUG"/>
</dbReference>
<dbReference type="SUPFAM" id="SSF53850">
    <property type="entry name" value="Periplasmic binding protein-like II"/>
    <property type="match status" value="1"/>
</dbReference>
<proteinExistence type="inferred from homology"/>
<dbReference type="RefSeq" id="WP_131836429.1">
    <property type="nucleotide sequence ID" value="NZ_SMFY01000003.1"/>
</dbReference>
<keyword evidence="4" id="KW-1185">Reference proteome</keyword>
<dbReference type="PIRSF" id="PIRSF017082">
    <property type="entry name" value="YflP"/>
    <property type="match status" value="1"/>
</dbReference>
<dbReference type="InterPro" id="IPR042100">
    <property type="entry name" value="Bug_dom1"/>
</dbReference>
<evidence type="ECO:0000313" key="3">
    <source>
        <dbReference type="EMBL" id="TCK23470.1"/>
    </source>
</evidence>
<gene>
    <name evidence="3" type="ORF">EV667_3297</name>
</gene>
<comment type="similarity">
    <text evidence="1">Belongs to the UPF0065 (bug) family.</text>
</comment>
<comment type="caution">
    <text evidence="3">The sequence shown here is derived from an EMBL/GenBank/DDBJ whole genome shotgun (WGS) entry which is preliminary data.</text>
</comment>
<protein>
    <submittedName>
        <fullName evidence="3">Putative tricarboxylic transport membrane protein</fullName>
    </submittedName>
</protein>
<dbReference type="Gene3D" id="3.40.190.150">
    <property type="entry name" value="Bordetella uptake gene, domain 1"/>
    <property type="match status" value="1"/>
</dbReference>
<accession>A0A4R1HSD4</accession>
<keyword evidence="2" id="KW-0732">Signal</keyword>
<evidence type="ECO:0000256" key="2">
    <source>
        <dbReference type="SAM" id="SignalP"/>
    </source>
</evidence>